<proteinExistence type="predicted"/>
<dbReference type="AlphaFoldDB" id="A0A6G1HG55"/>
<name>A0A6G1HG55_9PEZI</name>
<protein>
    <submittedName>
        <fullName evidence="1">Uncharacterized protein</fullName>
    </submittedName>
</protein>
<dbReference type="Proteomes" id="UP000800041">
    <property type="component" value="Unassembled WGS sequence"/>
</dbReference>
<dbReference type="EMBL" id="ML977138">
    <property type="protein sequence ID" value="KAF1992163.1"/>
    <property type="molecule type" value="Genomic_DNA"/>
</dbReference>
<organism evidence="1 2">
    <name type="scientific">Aulographum hederae CBS 113979</name>
    <dbReference type="NCBI Taxonomy" id="1176131"/>
    <lineage>
        <taxon>Eukaryota</taxon>
        <taxon>Fungi</taxon>
        <taxon>Dikarya</taxon>
        <taxon>Ascomycota</taxon>
        <taxon>Pezizomycotina</taxon>
        <taxon>Dothideomycetes</taxon>
        <taxon>Pleosporomycetidae</taxon>
        <taxon>Aulographales</taxon>
        <taxon>Aulographaceae</taxon>
    </lineage>
</organism>
<gene>
    <name evidence="1" type="ORF">K402DRAFT_450274</name>
</gene>
<reference evidence="1" key="1">
    <citation type="journal article" date="2020" name="Stud. Mycol.">
        <title>101 Dothideomycetes genomes: a test case for predicting lifestyles and emergence of pathogens.</title>
        <authorList>
            <person name="Haridas S."/>
            <person name="Albert R."/>
            <person name="Binder M."/>
            <person name="Bloem J."/>
            <person name="Labutti K."/>
            <person name="Salamov A."/>
            <person name="Andreopoulos B."/>
            <person name="Baker S."/>
            <person name="Barry K."/>
            <person name="Bills G."/>
            <person name="Bluhm B."/>
            <person name="Cannon C."/>
            <person name="Castanera R."/>
            <person name="Culley D."/>
            <person name="Daum C."/>
            <person name="Ezra D."/>
            <person name="Gonzalez J."/>
            <person name="Henrissat B."/>
            <person name="Kuo A."/>
            <person name="Liang C."/>
            <person name="Lipzen A."/>
            <person name="Lutzoni F."/>
            <person name="Magnuson J."/>
            <person name="Mondo S."/>
            <person name="Nolan M."/>
            <person name="Ohm R."/>
            <person name="Pangilinan J."/>
            <person name="Park H.-J."/>
            <person name="Ramirez L."/>
            <person name="Alfaro M."/>
            <person name="Sun H."/>
            <person name="Tritt A."/>
            <person name="Yoshinaga Y."/>
            <person name="Zwiers L.-H."/>
            <person name="Turgeon B."/>
            <person name="Goodwin S."/>
            <person name="Spatafora J."/>
            <person name="Crous P."/>
            <person name="Grigoriev I."/>
        </authorList>
    </citation>
    <scope>NUCLEOTIDE SEQUENCE</scope>
    <source>
        <strain evidence="1">CBS 113979</strain>
    </source>
</reference>
<evidence type="ECO:0000313" key="1">
    <source>
        <dbReference type="EMBL" id="KAF1992163.1"/>
    </source>
</evidence>
<evidence type="ECO:0000313" key="2">
    <source>
        <dbReference type="Proteomes" id="UP000800041"/>
    </source>
</evidence>
<sequence length="171" mass="18746">MDLMEKVGGSYSGLPECPEADEGKVGGSLGAPVRCARLRRWIIRGITRLPTNGPFSFPEPTKEESRGCIVIGNRKKLEKVQILRSEGIWKSWTGGSQTRYSWVENEILVESPAFEAQACCVNYYIGRSDILEGVRPGGCGIGKEVEKRSLTDMFCRGPLCAPPAPLILSRA</sequence>
<accession>A0A6G1HG55</accession>
<keyword evidence="2" id="KW-1185">Reference proteome</keyword>